<feature type="non-terminal residue" evidence="2">
    <location>
        <position position="204"/>
    </location>
</feature>
<dbReference type="Proteomes" id="UP000291343">
    <property type="component" value="Unassembled WGS sequence"/>
</dbReference>
<feature type="compositionally biased region" description="Polar residues" evidence="1">
    <location>
        <begin position="188"/>
        <end position="204"/>
    </location>
</feature>
<accession>A0A482XSR8</accession>
<evidence type="ECO:0000313" key="3">
    <source>
        <dbReference type="Proteomes" id="UP000291343"/>
    </source>
</evidence>
<gene>
    <name evidence="2" type="ORF">LSTR_LSTR015978</name>
</gene>
<feature type="region of interest" description="Disordered" evidence="1">
    <location>
        <begin position="169"/>
        <end position="204"/>
    </location>
</feature>
<comment type="caution">
    <text evidence="2">The sequence shown here is derived from an EMBL/GenBank/DDBJ whole genome shotgun (WGS) entry which is preliminary data.</text>
</comment>
<feature type="compositionally biased region" description="Polar residues" evidence="1">
    <location>
        <begin position="13"/>
        <end position="24"/>
    </location>
</feature>
<name>A0A482XSR8_LAOST</name>
<feature type="region of interest" description="Disordered" evidence="1">
    <location>
        <begin position="1"/>
        <end position="47"/>
    </location>
</feature>
<keyword evidence="3" id="KW-1185">Reference proteome</keyword>
<sequence length="204" mass="22883">MDGGKTIEDVGYNLSQKHQQQEQYSAPKFSYPEFPKTDHAADSFPKQNSIRFPQTEYTYMDGLKSYELFPSVKEHQETFGGRRQLDLKSSEFSLPLTVETNLERCPVGKLSAASVNGLPAPIDYSKNVGANNFQITFVPSLKRRRLEAAKYSSKPAEFGESQSFSPRIIVLDDKSNAQNSEDFVPDSPRNSGSEASTSENVWRP</sequence>
<dbReference type="AlphaFoldDB" id="A0A482XSR8"/>
<dbReference type="EMBL" id="QKKF02002854">
    <property type="protein sequence ID" value="RZF47981.1"/>
    <property type="molecule type" value="Genomic_DNA"/>
</dbReference>
<dbReference type="InParanoid" id="A0A482XSR8"/>
<proteinExistence type="predicted"/>
<protein>
    <submittedName>
        <fullName evidence="2">Uncharacterized protein</fullName>
    </submittedName>
</protein>
<evidence type="ECO:0000256" key="1">
    <source>
        <dbReference type="SAM" id="MobiDB-lite"/>
    </source>
</evidence>
<reference evidence="2 3" key="1">
    <citation type="journal article" date="2017" name="Gigascience">
        <title>Genome sequence of the small brown planthopper, Laodelphax striatellus.</title>
        <authorList>
            <person name="Zhu J."/>
            <person name="Jiang F."/>
            <person name="Wang X."/>
            <person name="Yang P."/>
            <person name="Bao Y."/>
            <person name="Zhao W."/>
            <person name="Wang W."/>
            <person name="Lu H."/>
            <person name="Wang Q."/>
            <person name="Cui N."/>
            <person name="Li J."/>
            <person name="Chen X."/>
            <person name="Luo L."/>
            <person name="Yu J."/>
            <person name="Kang L."/>
            <person name="Cui F."/>
        </authorList>
    </citation>
    <scope>NUCLEOTIDE SEQUENCE [LARGE SCALE GENOMIC DNA]</scope>
    <source>
        <strain evidence="2">Lst14</strain>
    </source>
</reference>
<organism evidence="2 3">
    <name type="scientific">Laodelphax striatellus</name>
    <name type="common">Small brown planthopper</name>
    <name type="synonym">Delphax striatella</name>
    <dbReference type="NCBI Taxonomy" id="195883"/>
    <lineage>
        <taxon>Eukaryota</taxon>
        <taxon>Metazoa</taxon>
        <taxon>Ecdysozoa</taxon>
        <taxon>Arthropoda</taxon>
        <taxon>Hexapoda</taxon>
        <taxon>Insecta</taxon>
        <taxon>Pterygota</taxon>
        <taxon>Neoptera</taxon>
        <taxon>Paraneoptera</taxon>
        <taxon>Hemiptera</taxon>
        <taxon>Auchenorrhyncha</taxon>
        <taxon>Fulgoroidea</taxon>
        <taxon>Delphacidae</taxon>
        <taxon>Criomorphinae</taxon>
        <taxon>Laodelphax</taxon>
    </lineage>
</organism>
<evidence type="ECO:0000313" key="2">
    <source>
        <dbReference type="EMBL" id="RZF47981.1"/>
    </source>
</evidence>